<dbReference type="EMBL" id="UZAL01029966">
    <property type="protein sequence ID" value="VDP51341.1"/>
    <property type="molecule type" value="Genomic_DNA"/>
</dbReference>
<organism evidence="2 3">
    <name type="scientific">Schistosoma mattheei</name>
    <dbReference type="NCBI Taxonomy" id="31246"/>
    <lineage>
        <taxon>Eukaryota</taxon>
        <taxon>Metazoa</taxon>
        <taxon>Spiralia</taxon>
        <taxon>Lophotrochozoa</taxon>
        <taxon>Platyhelminthes</taxon>
        <taxon>Trematoda</taxon>
        <taxon>Digenea</taxon>
        <taxon>Strigeidida</taxon>
        <taxon>Schistosomatoidea</taxon>
        <taxon>Schistosomatidae</taxon>
        <taxon>Schistosoma</taxon>
    </lineage>
</organism>
<feature type="region of interest" description="Disordered" evidence="1">
    <location>
        <begin position="78"/>
        <end position="168"/>
    </location>
</feature>
<evidence type="ECO:0000313" key="3">
    <source>
        <dbReference type="Proteomes" id="UP000269396"/>
    </source>
</evidence>
<proteinExistence type="predicted"/>
<feature type="compositionally biased region" description="Polar residues" evidence="1">
    <location>
        <begin position="10"/>
        <end position="19"/>
    </location>
</feature>
<protein>
    <submittedName>
        <fullName evidence="2">Uncharacterized protein</fullName>
    </submittedName>
</protein>
<evidence type="ECO:0000256" key="1">
    <source>
        <dbReference type="SAM" id="MobiDB-lite"/>
    </source>
</evidence>
<feature type="compositionally biased region" description="Polar residues" evidence="1">
    <location>
        <begin position="115"/>
        <end position="155"/>
    </location>
</feature>
<accession>A0A183P5X2</accession>
<feature type="region of interest" description="Disordered" evidence="1">
    <location>
        <begin position="1"/>
        <end position="30"/>
    </location>
</feature>
<keyword evidence="3" id="KW-1185">Reference proteome</keyword>
<reference evidence="2 3" key="1">
    <citation type="submission" date="2018-11" db="EMBL/GenBank/DDBJ databases">
        <authorList>
            <consortium name="Pathogen Informatics"/>
        </authorList>
    </citation>
    <scope>NUCLEOTIDE SEQUENCE [LARGE SCALE GENOMIC DNA]</scope>
    <source>
        <strain>Denwood</strain>
        <strain evidence="3">Zambia</strain>
    </source>
</reference>
<evidence type="ECO:0000313" key="2">
    <source>
        <dbReference type="EMBL" id="VDP51341.1"/>
    </source>
</evidence>
<dbReference type="Proteomes" id="UP000269396">
    <property type="component" value="Unassembled WGS sequence"/>
</dbReference>
<dbReference type="AlphaFoldDB" id="A0A183P5X2"/>
<sequence>MTGERRNKKTANNNNQTIGEKTREQAGYPEVNKQVKTSIRTDKCEYAEYLAMTAAKAGQEGHMRLLYDTTTKLAGVCHSPERPLKSKKGEVITSIEEQRSRGVEHLKEVLDRSDQLNTHNIQEPPTELSINVGHQQSKRSAWPSDSATRQNSIRGTENEHSMHQSNHN</sequence>
<feature type="compositionally biased region" description="Basic and acidic residues" evidence="1">
    <location>
        <begin position="79"/>
        <end position="114"/>
    </location>
</feature>
<gene>
    <name evidence="2" type="ORF">SMTD_LOCUS9758</name>
</gene>
<name>A0A183P5X2_9TREM</name>